<dbReference type="Pfam" id="PF00817">
    <property type="entry name" value="IMS"/>
    <property type="match status" value="1"/>
</dbReference>
<dbReference type="GO" id="GO:0006281">
    <property type="term" value="P:DNA repair"/>
    <property type="evidence" value="ECO:0007669"/>
    <property type="project" value="UniProtKB-KW"/>
</dbReference>
<keyword evidence="5" id="KW-0234">DNA repair</keyword>
<dbReference type="STRING" id="574566.I0YP18"/>
<evidence type="ECO:0000256" key="4">
    <source>
        <dbReference type="ARBA" id="ARBA00022763"/>
    </source>
</evidence>
<dbReference type="InterPro" id="IPR043128">
    <property type="entry name" value="Rev_trsase/Diguanyl_cyclase"/>
</dbReference>
<evidence type="ECO:0000256" key="7">
    <source>
        <dbReference type="ARBA" id="ARBA00044975"/>
    </source>
</evidence>
<feature type="compositionally biased region" description="Low complexity" evidence="8">
    <location>
        <begin position="491"/>
        <end position="507"/>
    </location>
</feature>
<dbReference type="PROSITE" id="PS50173">
    <property type="entry name" value="UMUC"/>
    <property type="match status" value="1"/>
</dbReference>
<dbReference type="Gene3D" id="3.30.1490.100">
    <property type="entry name" value="DNA polymerase, Y-family, little finger domain"/>
    <property type="match status" value="1"/>
</dbReference>
<accession>I0YP18</accession>
<dbReference type="AlphaFoldDB" id="I0YP18"/>
<feature type="region of interest" description="Disordered" evidence="8">
    <location>
        <begin position="705"/>
        <end position="772"/>
    </location>
</feature>
<evidence type="ECO:0000259" key="9">
    <source>
        <dbReference type="PROSITE" id="PS50173"/>
    </source>
</evidence>
<dbReference type="InterPro" id="IPR036775">
    <property type="entry name" value="DNA_pol_Y-fam_lit_finger_sf"/>
</dbReference>
<evidence type="ECO:0000313" key="11">
    <source>
        <dbReference type="Proteomes" id="UP000007264"/>
    </source>
</evidence>
<feature type="domain" description="UmuC" evidence="9">
    <location>
        <begin position="16"/>
        <end position="236"/>
    </location>
</feature>
<feature type="compositionally biased region" description="Polar residues" evidence="8">
    <location>
        <begin position="575"/>
        <end position="590"/>
    </location>
</feature>
<dbReference type="SUPFAM" id="SSF100879">
    <property type="entry name" value="Lesion bypass DNA polymerase (Y-family), little finger domain"/>
    <property type="match status" value="1"/>
</dbReference>
<keyword evidence="11" id="KW-1185">Reference proteome</keyword>
<evidence type="ECO:0000256" key="8">
    <source>
        <dbReference type="SAM" id="MobiDB-lite"/>
    </source>
</evidence>
<evidence type="ECO:0000256" key="5">
    <source>
        <dbReference type="ARBA" id="ARBA00023204"/>
    </source>
</evidence>
<evidence type="ECO:0000256" key="2">
    <source>
        <dbReference type="ARBA" id="ARBA00022679"/>
    </source>
</evidence>
<reference evidence="10 11" key="1">
    <citation type="journal article" date="2012" name="Genome Biol.">
        <title>The genome of the polar eukaryotic microalga coccomyxa subellipsoidea reveals traits of cold adaptation.</title>
        <authorList>
            <person name="Blanc G."/>
            <person name="Agarkova I."/>
            <person name="Grimwood J."/>
            <person name="Kuo A."/>
            <person name="Brueggeman A."/>
            <person name="Dunigan D."/>
            <person name="Gurnon J."/>
            <person name="Ladunga I."/>
            <person name="Lindquist E."/>
            <person name="Lucas S."/>
            <person name="Pangilinan J."/>
            <person name="Proschold T."/>
            <person name="Salamov A."/>
            <person name="Schmutz J."/>
            <person name="Weeks D."/>
            <person name="Yamada T."/>
            <person name="Claverie J.M."/>
            <person name="Grigoriev I."/>
            <person name="Van Etten J."/>
            <person name="Lomsadze A."/>
            <person name="Borodovsky M."/>
        </authorList>
    </citation>
    <scope>NUCLEOTIDE SEQUENCE [LARGE SCALE GENOMIC DNA]</scope>
    <source>
        <strain evidence="10 11">C-169</strain>
    </source>
</reference>
<dbReference type="GO" id="GO:0009314">
    <property type="term" value="P:response to radiation"/>
    <property type="evidence" value="ECO:0007669"/>
    <property type="project" value="TreeGrafter"/>
</dbReference>
<dbReference type="PANTHER" id="PTHR45873">
    <property type="entry name" value="DNA POLYMERASE ETA"/>
    <property type="match status" value="1"/>
</dbReference>
<feature type="region of interest" description="Disordered" evidence="8">
    <location>
        <begin position="475"/>
        <end position="693"/>
    </location>
</feature>
<evidence type="ECO:0000256" key="3">
    <source>
        <dbReference type="ARBA" id="ARBA00022723"/>
    </source>
</evidence>
<dbReference type="GO" id="GO:0046872">
    <property type="term" value="F:metal ion binding"/>
    <property type="evidence" value="ECO:0007669"/>
    <property type="project" value="UniProtKB-KW"/>
</dbReference>
<dbReference type="EMBL" id="AGSI01000016">
    <property type="protein sequence ID" value="EIE20137.1"/>
    <property type="molecule type" value="Genomic_DNA"/>
</dbReference>
<dbReference type="SUPFAM" id="SSF56672">
    <property type="entry name" value="DNA/RNA polymerases"/>
    <property type="match status" value="1"/>
</dbReference>
<dbReference type="Gene3D" id="3.30.70.270">
    <property type="match status" value="1"/>
</dbReference>
<feature type="compositionally biased region" description="Gly residues" evidence="8">
    <location>
        <begin position="710"/>
        <end position="721"/>
    </location>
</feature>
<dbReference type="InterPro" id="IPR043502">
    <property type="entry name" value="DNA/RNA_pol_sf"/>
</dbReference>
<evidence type="ECO:0000256" key="6">
    <source>
        <dbReference type="ARBA" id="ARBA00023242"/>
    </source>
</evidence>
<dbReference type="GO" id="GO:0035861">
    <property type="term" value="C:site of double-strand break"/>
    <property type="evidence" value="ECO:0007669"/>
    <property type="project" value="TreeGrafter"/>
</dbReference>
<sequence length="772" mass="80838">MRGHPWQRLQLQWEGLIAINYAARAAGITRHMRVHEARALCPELQCVHVETIGGDELVDTKDRTKQKACLERYRKACIEILAVLHKAAPQAVIEKASIDEVYMDVTTMVERELRERAQADSCREAETGEGGAHDWEAGGSPVDAFSWGGIVLGGGPLDVGSEFERRLSIGANIACRLRGAVRDQLGFTCSAGIAANKLLAKVASAMNKPNQQTIVPPRAVDEMMRDLPLKKLRNFGGKLGAELAAMGCVTAGQVSALPHGQLTARFGEERAAGIARAVRGYSDEPVQVKELAKSMLAAKSFNATSAPAELDRWLRILADELSHRLTEDGLTHSRAPRTLSLSYRGSNGDRSKCCPAPRPTKEGYTVEALKEAGSILLRKCHDIYPCARLALQASLTTPDLLMWKPQDVASSESLNLNFVALLQASDFYTLPLSDDQGAISRFLTSATGDGGAALPEAPKPKKSGPQQPSIAQMFKRAAAKAPPQGPPPDQAPDAASAQPPAQEASPQSVGDRGASDGVPSNTPDAQAGSVRSPGQREAAQGNAAKSGEGGHTIPLAEGRQGSQDQPGSKSPLLQLPNSAGASLQRQSLQAANDVRSSRPASDAQCNIADRPDAEIAAAGQTELGRGATDTAGVRQPEQSQHPHTRDPGDAGPPGHPDADVAATPCQPPGGVVSSGPAGGAAGAQPECDLTSVDVDEQKRIMREIWLRGQGNAGRPGSGDVGGESASAPAVAGDRSAKRGRVGTAGSGNGAAAKESASKQMRISAMFKAPKKA</sequence>
<dbReference type="GO" id="GO:0042276">
    <property type="term" value="P:error-prone translesion synthesis"/>
    <property type="evidence" value="ECO:0007669"/>
    <property type="project" value="TreeGrafter"/>
</dbReference>
<evidence type="ECO:0000256" key="1">
    <source>
        <dbReference type="ARBA" id="ARBA00004123"/>
    </source>
</evidence>
<dbReference type="Proteomes" id="UP000007264">
    <property type="component" value="Unassembled WGS sequence"/>
</dbReference>
<organism evidence="10 11">
    <name type="scientific">Coccomyxa subellipsoidea (strain C-169)</name>
    <name type="common">Green microalga</name>
    <dbReference type="NCBI Taxonomy" id="574566"/>
    <lineage>
        <taxon>Eukaryota</taxon>
        <taxon>Viridiplantae</taxon>
        <taxon>Chlorophyta</taxon>
        <taxon>core chlorophytes</taxon>
        <taxon>Trebouxiophyceae</taxon>
        <taxon>Trebouxiophyceae incertae sedis</taxon>
        <taxon>Coccomyxaceae</taxon>
        <taxon>Coccomyxa</taxon>
        <taxon>Coccomyxa subellipsoidea</taxon>
    </lineage>
</organism>
<dbReference type="OrthoDB" id="5723at2759"/>
<comment type="caution">
    <text evidence="10">The sequence shown here is derived from an EMBL/GenBank/DDBJ whole genome shotgun (WGS) entry which is preliminary data.</text>
</comment>
<feature type="region of interest" description="Disordered" evidence="8">
    <location>
        <begin position="116"/>
        <end position="135"/>
    </location>
</feature>
<name>I0YP18_COCSC</name>
<dbReference type="KEGG" id="csl:COCSUDRAFT_57864"/>
<dbReference type="GO" id="GO:0003887">
    <property type="term" value="F:DNA-directed DNA polymerase activity"/>
    <property type="evidence" value="ECO:0007669"/>
    <property type="project" value="TreeGrafter"/>
</dbReference>
<proteinExistence type="predicted"/>
<dbReference type="Gene3D" id="3.40.1170.60">
    <property type="match status" value="1"/>
</dbReference>
<dbReference type="eggNOG" id="KOG2095">
    <property type="taxonomic scope" value="Eukaryota"/>
</dbReference>
<comment type="subcellular location">
    <subcellularLocation>
        <location evidence="1">Nucleus</location>
    </subcellularLocation>
</comment>
<dbReference type="Pfam" id="PF11799">
    <property type="entry name" value="IMS_C"/>
    <property type="match status" value="1"/>
</dbReference>
<dbReference type="InterPro" id="IPR017961">
    <property type="entry name" value="DNA_pol_Y-fam_little_finger"/>
</dbReference>
<keyword evidence="6" id="KW-0539">Nucleus</keyword>
<dbReference type="PANTHER" id="PTHR45873:SF1">
    <property type="entry name" value="DNA POLYMERASE ETA"/>
    <property type="match status" value="1"/>
</dbReference>
<protein>
    <recommendedName>
        <fullName evidence="7">DNA polymerase eta</fullName>
    </recommendedName>
</protein>
<dbReference type="GO" id="GO:0005634">
    <property type="term" value="C:nucleus"/>
    <property type="evidence" value="ECO:0007669"/>
    <property type="project" value="UniProtKB-SubCell"/>
</dbReference>
<gene>
    <name evidence="10" type="ORF">COCSUDRAFT_57864</name>
</gene>
<dbReference type="Gene3D" id="1.10.150.20">
    <property type="entry name" value="5' to 3' exonuclease, C-terminal subdomain"/>
    <property type="match status" value="1"/>
</dbReference>
<keyword evidence="2" id="KW-0808">Transferase</keyword>
<dbReference type="InterPro" id="IPR052230">
    <property type="entry name" value="DNA_polymerase_eta"/>
</dbReference>
<dbReference type="GeneID" id="17038113"/>
<dbReference type="RefSeq" id="XP_005644681.1">
    <property type="nucleotide sequence ID" value="XM_005644624.1"/>
</dbReference>
<keyword evidence="3" id="KW-0479">Metal-binding</keyword>
<dbReference type="InterPro" id="IPR001126">
    <property type="entry name" value="UmuC"/>
</dbReference>
<evidence type="ECO:0000313" key="10">
    <source>
        <dbReference type="EMBL" id="EIE20137.1"/>
    </source>
</evidence>
<dbReference type="GO" id="GO:0003684">
    <property type="term" value="F:damaged DNA binding"/>
    <property type="evidence" value="ECO:0007669"/>
    <property type="project" value="InterPro"/>
</dbReference>
<dbReference type="GO" id="GO:0005657">
    <property type="term" value="C:replication fork"/>
    <property type="evidence" value="ECO:0007669"/>
    <property type="project" value="TreeGrafter"/>
</dbReference>
<keyword evidence="4" id="KW-0227">DNA damage</keyword>